<dbReference type="InterPro" id="IPR046258">
    <property type="entry name" value="DUF6291"/>
</dbReference>
<accession>A0ABR7NBV8</accession>
<evidence type="ECO:0000313" key="3">
    <source>
        <dbReference type="Proteomes" id="UP000657421"/>
    </source>
</evidence>
<keyword evidence="3" id="KW-1185">Reference proteome</keyword>
<dbReference type="Pfam" id="PF19808">
    <property type="entry name" value="DUF6291"/>
    <property type="match status" value="1"/>
</dbReference>
<evidence type="ECO:0000259" key="1">
    <source>
        <dbReference type="Pfam" id="PF19808"/>
    </source>
</evidence>
<feature type="domain" description="DUF6291" evidence="1">
    <location>
        <begin position="8"/>
        <end position="85"/>
    </location>
</feature>
<dbReference type="EMBL" id="JACRSZ010000011">
    <property type="protein sequence ID" value="MBC8573640.1"/>
    <property type="molecule type" value="Genomic_DNA"/>
</dbReference>
<gene>
    <name evidence="2" type="ORF">H8716_11190</name>
</gene>
<proteinExistence type="predicted"/>
<dbReference type="Proteomes" id="UP000657421">
    <property type="component" value="Unassembled WGS sequence"/>
</dbReference>
<reference evidence="2 3" key="1">
    <citation type="submission" date="2020-08" db="EMBL/GenBank/DDBJ databases">
        <title>Genome public.</title>
        <authorList>
            <person name="Liu C."/>
            <person name="Sun Q."/>
        </authorList>
    </citation>
    <scope>NUCLEOTIDE SEQUENCE [LARGE SCALE GENOMIC DNA]</scope>
    <source>
        <strain evidence="2 3">NSJ-46</strain>
    </source>
</reference>
<protein>
    <recommendedName>
        <fullName evidence="1">DUF6291 domain-containing protein</fullName>
    </recommendedName>
</protein>
<sequence>MVDKKSAFKIYGSYAEQVNALTDSEAGRLFKALVNYKNGEEPKNLSGMEQIAFLFIRQQMDYDCEKYERRCEQNRKNGMKGGRPRKGAKKIEGVLETTNAEKSVPVDCGATTAQMATDSGNDIPKAVNIPEKSYLLTLQEVG</sequence>
<name>A0ABR7NBV8_9FIRM</name>
<evidence type="ECO:0000313" key="2">
    <source>
        <dbReference type="EMBL" id="MBC8573640.1"/>
    </source>
</evidence>
<dbReference type="RefSeq" id="WP_249308928.1">
    <property type="nucleotide sequence ID" value="NZ_JACRSZ010000011.1"/>
</dbReference>
<comment type="caution">
    <text evidence="2">The sequence shown here is derived from an EMBL/GenBank/DDBJ whole genome shotgun (WGS) entry which is preliminary data.</text>
</comment>
<organism evidence="2 3">
    <name type="scientific">Jingyaoa shaoxingensis</name>
    <dbReference type="NCBI Taxonomy" id="2763671"/>
    <lineage>
        <taxon>Bacteria</taxon>
        <taxon>Bacillati</taxon>
        <taxon>Bacillota</taxon>
        <taxon>Clostridia</taxon>
        <taxon>Lachnospirales</taxon>
        <taxon>Lachnospiraceae</taxon>
        <taxon>Jingyaoa</taxon>
    </lineage>
</organism>